<accession>A0A2U1NUI3</accession>
<protein>
    <submittedName>
        <fullName evidence="1">Myb/SANT-like domain-containing protein</fullName>
    </submittedName>
</protein>
<comment type="caution">
    <text evidence="1">The sequence shown here is derived from an EMBL/GenBank/DDBJ whole genome shotgun (WGS) entry which is preliminary data.</text>
</comment>
<dbReference type="EMBL" id="PKPP01002168">
    <property type="protein sequence ID" value="PWA77144.1"/>
    <property type="molecule type" value="Genomic_DNA"/>
</dbReference>
<dbReference type="OrthoDB" id="4955136at2759"/>
<organism evidence="1 2">
    <name type="scientific">Artemisia annua</name>
    <name type="common">Sweet wormwood</name>
    <dbReference type="NCBI Taxonomy" id="35608"/>
    <lineage>
        <taxon>Eukaryota</taxon>
        <taxon>Viridiplantae</taxon>
        <taxon>Streptophyta</taxon>
        <taxon>Embryophyta</taxon>
        <taxon>Tracheophyta</taxon>
        <taxon>Spermatophyta</taxon>
        <taxon>Magnoliopsida</taxon>
        <taxon>eudicotyledons</taxon>
        <taxon>Gunneridae</taxon>
        <taxon>Pentapetalae</taxon>
        <taxon>asterids</taxon>
        <taxon>campanulids</taxon>
        <taxon>Asterales</taxon>
        <taxon>Asteraceae</taxon>
        <taxon>Asteroideae</taxon>
        <taxon>Anthemideae</taxon>
        <taxon>Artemisiinae</taxon>
        <taxon>Artemisia</taxon>
    </lineage>
</organism>
<keyword evidence="2" id="KW-1185">Reference proteome</keyword>
<dbReference type="PANTHER" id="PTHR31704">
    <property type="entry name" value="MYB/SANT-LIKE DNA-BINDING DOMAIN PROTEIN-RELATED"/>
    <property type="match status" value="1"/>
</dbReference>
<sequence>MRKQYTLWKKLKHGETGLGWDASTEALNCSAAWWDMKIKENPNVSGFRTKPPSKELQEAWEQLFGESIACGSKVVAPGMVKETSNVDDNADAFEVWEQYSEHLDAEENLDAQENDFYPSLMRDVGQDVPTSCQIGISGQLNKSTNVTMKPKTIEMKRKGRESAGSKLFKEYMAKQEEKQDRVIKILKSDVSDVTQDDTYSVARCMVVINGMVDGALMTNDSPLLYLAMDLIEDAVKRELFMNMRDDSARLKWLQH</sequence>
<name>A0A2U1NUI3_ARTAN</name>
<evidence type="ECO:0000313" key="1">
    <source>
        <dbReference type="EMBL" id="PWA77144.1"/>
    </source>
</evidence>
<dbReference type="Proteomes" id="UP000245207">
    <property type="component" value="Unassembled WGS sequence"/>
</dbReference>
<proteinExistence type="predicted"/>
<evidence type="ECO:0000313" key="2">
    <source>
        <dbReference type="Proteomes" id="UP000245207"/>
    </source>
</evidence>
<reference evidence="1 2" key="1">
    <citation type="journal article" date="2018" name="Mol. Plant">
        <title>The genome of Artemisia annua provides insight into the evolution of Asteraceae family and artemisinin biosynthesis.</title>
        <authorList>
            <person name="Shen Q."/>
            <person name="Zhang L."/>
            <person name="Liao Z."/>
            <person name="Wang S."/>
            <person name="Yan T."/>
            <person name="Shi P."/>
            <person name="Liu M."/>
            <person name="Fu X."/>
            <person name="Pan Q."/>
            <person name="Wang Y."/>
            <person name="Lv Z."/>
            <person name="Lu X."/>
            <person name="Zhang F."/>
            <person name="Jiang W."/>
            <person name="Ma Y."/>
            <person name="Chen M."/>
            <person name="Hao X."/>
            <person name="Li L."/>
            <person name="Tang Y."/>
            <person name="Lv G."/>
            <person name="Zhou Y."/>
            <person name="Sun X."/>
            <person name="Brodelius P.E."/>
            <person name="Rose J.K.C."/>
            <person name="Tang K."/>
        </authorList>
    </citation>
    <scope>NUCLEOTIDE SEQUENCE [LARGE SCALE GENOMIC DNA]</scope>
    <source>
        <strain evidence="2">cv. Huhao1</strain>
        <tissue evidence="1">Leaf</tissue>
    </source>
</reference>
<gene>
    <name evidence="1" type="ORF">CTI12_AA227180</name>
</gene>
<dbReference type="PANTHER" id="PTHR31704:SF55">
    <property type="entry name" value="MYB_SANT-LIKE DNA-BINDING DOMAIN PROTEIN"/>
    <property type="match status" value="1"/>
</dbReference>
<dbReference type="AlphaFoldDB" id="A0A2U1NUI3"/>